<evidence type="ECO:0000256" key="11">
    <source>
        <dbReference type="ARBA" id="ARBA00022679"/>
    </source>
</evidence>
<comment type="cofactor">
    <cofactor evidence="2 17 20">
        <name>Mg(2+)</name>
        <dbReference type="ChEBI" id="CHEBI:18420"/>
    </cofactor>
</comment>
<keyword evidence="24" id="KW-0670">Pyruvate</keyword>
<dbReference type="Pfam" id="PF00391">
    <property type="entry name" value="PEP-utilizers"/>
    <property type="match status" value="1"/>
</dbReference>
<dbReference type="InterPro" id="IPR023151">
    <property type="entry name" value="PEP_util_CS"/>
</dbReference>
<feature type="binding site" evidence="20">
    <location>
        <position position="432"/>
    </location>
    <ligand>
        <name>Mg(2+)</name>
        <dbReference type="ChEBI" id="CHEBI:18420"/>
    </ligand>
</feature>
<evidence type="ECO:0000256" key="1">
    <source>
        <dbReference type="ARBA" id="ARBA00000683"/>
    </source>
</evidence>
<protein>
    <recommendedName>
        <fullName evidence="7 17">Phosphoenolpyruvate-protein phosphotransferase</fullName>
        <ecNumber evidence="6 17">2.7.3.9</ecNumber>
    </recommendedName>
    <alternativeName>
        <fullName evidence="16 17">Phosphotransferase system, enzyme I</fullName>
    </alternativeName>
</protein>
<dbReference type="InterPro" id="IPR040442">
    <property type="entry name" value="Pyrv_kinase-like_dom_sf"/>
</dbReference>
<keyword evidence="15 17" id="KW-0460">Magnesium</keyword>
<evidence type="ECO:0000256" key="15">
    <source>
        <dbReference type="ARBA" id="ARBA00022842"/>
    </source>
</evidence>
<evidence type="ECO:0000256" key="8">
    <source>
        <dbReference type="ARBA" id="ARBA00022448"/>
    </source>
</evidence>
<feature type="domain" description="Phosphotransferase system enzyme I N-terminal" evidence="23">
    <location>
        <begin position="6"/>
        <end position="122"/>
    </location>
</feature>
<dbReference type="Gene3D" id="3.20.20.60">
    <property type="entry name" value="Phosphoenolpyruvate-binding domains"/>
    <property type="match status" value="1"/>
</dbReference>
<dbReference type="RefSeq" id="WP_088993526.1">
    <property type="nucleotide sequence ID" value="NZ_LT607750.1"/>
</dbReference>
<dbReference type="AlphaFoldDB" id="A0A1C5HPD4"/>
<feature type="binding site" evidence="20">
    <location>
        <position position="408"/>
    </location>
    <ligand>
        <name>Mg(2+)</name>
        <dbReference type="ChEBI" id="CHEBI:18420"/>
    </ligand>
</feature>
<evidence type="ECO:0000259" key="21">
    <source>
        <dbReference type="Pfam" id="PF00391"/>
    </source>
</evidence>
<dbReference type="InterPro" id="IPR015813">
    <property type="entry name" value="Pyrv/PenolPyrv_kinase-like_dom"/>
</dbReference>
<dbReference type="InterPro" id="IPR036637">
    <property type="entry name" value="Phosphohistidine_dom_sf"/>
</dbReference>
<dbReference type="InterPro" id="IPR036618">
    <property type="entry name" value="PtsI_HPr-bd_sf"/>
</dbReference>
<dbReference type="Gene3D" id="3.50.30.10">
    <property type="entry name" value="Phosphohistidine domain"/>
    <property type="match status" value="1"/>
</dbReference>
<dbReference type="SUPFAM" id="SSF51621">
    <property type="entry name" value="Phosphoenolpyruvate/pyruvate domain"/>
    <property type="match status" value="1"/>
</dbReference>
<dbReference type="Proteomes" id="UP000198217">
    <property type="component" value="Chromosome I"/>
</dbReference>
<evidence type="ECO:0000256" key="14">
    <source>
        <dbReference type="ARBA" id="ARBA00022777"/>
    </source>
</evidence>
<feature type="binding site" evidence="19">
    <location>
        <position position="442"/>
    </location>
    <ligand>
        <name>phosphoenolpyruvate</name>
        <dbReference type="ChEBI" id="CHEBI:58702"/>
    </ligand>
</feature>
<accession>A0A1C5HPD4</accession>
<evidence type="ECO:0000313" key="25">
    <source>
        <dbReference type="Proteomes" id="UP000198217"/>
    </source>
</evidence>
<evidence type="ECO:0000256" key="5">
    <source>
        <dbReference type="ARBA" id="ARBA00007837"/>
    </source>
</evidence>
<feature type="active site" description="Tele-phosphohistidine intermediate" evidence="18">
    <location>
        <position position="185"/>
    </location>
</feature>
<dbReference type="InterPro" id="IPR050499">
    <property type="entry name" value="PEP-utilizing_PTS_enzyme"/>
</dbReference>
<dbReference type="Gene3D" id="1.10.274.10">
    <property type="entry name" value="PtsI, HPr-binding domain"/>
    <property type="match status" value="1"/>
</dbReference>
<dbReference type="SUPFAM" id="SSF47831">
    <property type="entry name" value="Enzyme I of the PEP:sugar phosphotransferase system HPr-binding (sub)domain"/>
    <property type="match status" value="1"/>
</dbReference>
<dbReference type="PANTHER" id="PTHR46244">
    <property type="entry name" value="PHOSPHOENOLPYRUVATE-PROTEIN PHOSPHOTRANSFERASE"/>
    <property type="match status" value="1"/>
</dbReference>
<evidence type="ECO:0000256" key="12">
    <source>
        <dbReference type="ARBA" id="ARBA00022683"/>
    </source>
</evidence>
<sequence length="545" mass="55303">MVESLRGIGVSPGRAAGPAYRMTPPPPVPAPTPVTDPDAEAGRAAAALAAVAADLTRRAAAAASGAGAEILRAQVLMAEDPELTAAVLAQVRSGCSAPVAIDRVLAVHRQAFQSAGGYLAERVADLDDIRDRAVAACLGLPPPGIPDPGHPFVLVARDLAPADTAGLDPGRVLALVTEDGGPTSHTAILARAAGLPAVVRCPGALEIADGVPVAVDGSTGEVAVGVDRHAIAASRIAEQRRRRRLAAGQGPGRTADGHPVALYGNIGSARDLHGNLEGVGLFRTELLYLDRADAPGRDEQAAAYAEVFAALPGRRVIVRTLDAGADKPLPFLHHGDEPNPALGIRGLRLARRRPDVLRAQLEAIAQAARSATADVWVMAPMVATVAEAAGFAAVCRDVGLPTAGAMVEVPAAALRARALLGVVDFLSIGTNDLSQYTFAADRQCGQLADLLDPGQPALLELVAACAAAGQAAGKPVGVCGEAAADPRLAPVLVGLGVTSLSMAPRAVPEVREALAAHTLADCRRLAAEALAAGDVSAPSSRTNTP</sequence>
<evidence type="ECO:0000256" key="13">
    <source>
        <dbReference type="ARBA" id="ARBA00022723"/>
    </source>
</evidence>
<gene>
    <name evidence="24" type="ORF">GA0070609_1986</name>
</gene>
<comment type="similarity">
    <text evidence="5 17">Belongs to the PEP-utilizing enzyme family.</text>
</comment>
<dbReference type="InterPro" id="IPR008731">
    <property type="entry name" value="PTS_EIN"/>
</dbReference>
<dbReference type="InterPro" id="IPR008279">
    <property type="entry name" value="PEP-util_enz_mobile_dom"/>
</dbReference>
<feature type="active site" description="Proton donor" evidence="18">
    <location>
        <position position="479"/>
    </location>
</feature>
<reference evidence="24 25" key="1">
    <citation type="submission" date="2016-06" db="EMBL/GenBank/DDBJ databases">
        <authorList>
            <person name="Kjaerup R.B."/>
            <person name="Dalgaard T.S."/>
            <person name="Juul-Madsen H.R."/>
        </authorList>
    </citation>
    <scope>NUCLEOTIDE SEQUENCE [LARGE SCALE GENOMIC DNA]</scope>
    <source>
        <strain evidence="24 25">DSM 43904</strain>
    </source>
</reference>
<dbReference type="GO" id="GO:0016301">
    <property type="term" value="F:kinase activity"/>
    <property type="evidence" value="ECO:0007669"/>
    <property type="project" value="UniProtKB-KW"/>
</dbReference>
<evidence type="ECO:0000256" key="16">
    <source>
        <dbReference type="ARBA" id="ARBA00033235"/>
    </source>
</evidence>
<comment type="function">
    <text evidence="3 17">General (non sugar-specific) component of the phosphoenolpyruvate-dependent sugar phosphotransferase system (sugar PTS). This major carbohydrate active-transport system catalyzes the phosphorylation of incoming sugar substrates concomitantly with their translocation across the cell membrane. Enzyme I transfers the phosphoryl group from phosphoenolpyruvate (PEP) to the phosphoryl carrier protein (HPr).</text>
</comment>
<keyword evidence="12 17" id="KW-0598">Phosphotransferase system</keyword>
<comment type="subcellular location">
    <subcellularLocation>
        <location evidence="4 17">Cytoplasm</location>
    </subcellularLocation>
</comment>
<dbReference type="InterPro" id="IPR000121">
    <property type="entry name" value="PEP_util_C"/>
</dbReference>
<evidence type="ECO:0000256" key="4">
    <source>
        <dbReference type="ARBA" id="ARBA00004496"/>
    </source>
</evidence>
<comment type="catalytic activity">
    <reaction evidence="1 17">
        <text>L-histidyl-[protein] + phosphoenolpyruvate = N(pros)-phospho-L-histidyl-[protein] + pyruvate</text>
        <dbReference type="Rhea" id="RHEA:23880"/>
        <dbReference type="Rhea" id="RHEA-COMP:9745"/>
        <dbReference type="Rhea" id="RHEA-COMP:9746"/>
        <dbReference type="ChEBI" id="CHEBI:15361"/>
        <dbReference type="ChEBI" id="CHEBI:29979"/>
        <dbReference type="ChEBI" id="CHEBI:58702"/>
        <dbReference type="ChEBI" id="CHEBI:64837"/>
        <dbReference type="EC" id="2.7.3.9"/>
    </reaction>
</comment>
<dbReference type="InterPro" id="IPR024692">
    <property type="entry name" value="PTS_EI"/>
</dbReference>
<dbReference type="NCBIfam" id="TIGR01417">
    <property type="entry name" value="PTS_I_fam"/>
    <property type="match status" value="1"/>
</dbReference>
<evidence type="ECO:0000256" key="2">
    <source>
        <dbReference type="ARBA" id="ARBA00001946"/>
    </source>
</evidence>
<dbReference type="PROSITE" id="PS00370">
    <property type="entry name" value="PEP_ENZYMES_PHOS_SITE"/>
    <property type="match status" value="1"/>
</dbReference>
<evidence type="ECO:0000256" key="7">
    <source>
        <dbReference type="ARBA" id="ARBA00016544"/>
    </source>
</evidence>
<evidence type="ECO:0000259" key="22">
    <source>
        <dbReference type="Pfam" id="PF02896"/>
    </source>
</evidence>
<feature type="domain" description="PEP-utilising enzyme C-terminal" evidence="22">
    <location>
        <begin position="250"/>
        <end position="516"/>
    </location>
</feature>
<keyword evidence="13 17" id="KW-0479">Metal-binding</keyword>
<feature type="binding site" evidence="19">
    <location>
        <position position="319"/>
    </location>
    <ligand>
        <name>phosphoenolpyruvate</name>
        <dbReference type="ChEBI" id="CHEBI:58702"/>
    </ligand>
</feature>
<keyword evidence="10 17" id="KW-0762">Sugar transport</keyword>
<dbReference type="PIRSF" id="PIRSF000732">
    <property type="entry name" value="PTS_enzyme_I"/>
    <property type="match status" value="1"/>
</dbReference>
<dbReference type="SUPFAM" id="SSF52009">
    <property type="entry name" value="Phosphohistidine domain"/>
    <property type="match status" value="1"/>
</dbReference>
<evidence type="ECO:0000256" key="9">
    <source>
        <dbReference type="ARBA" id="ARBA00022490"/>
    </source>
</evidence>
<dbReference type="Pfam" id="PF05524">
    <property type="entry name" value="PEP-utilisers_N"/>
    <property type="match status" value="1"/>
</dbReference>
<dbReference type="Pfam" id="PF02896">
    <property type="entry name" value="PEP-utilizers_C"/>
    <property type="match status" value="1"/>
</dbReference>
<dbReference type="InterPro" id="IPR006318">
    <property type="entry name" value="PTS_EI-like"/>
</dbReference>
<keyword evidence="25" id="KW-1185">Reference proteome</keyword>
<dbReference type="PANTHER" id="PTHR46244:SF3">
    <property type="entry name" value="PHOSPHOENOLPYRUVATE-PROTEIN PHOSPHOTRANSFERASE"/>
    <property type="match status" value="1"/>
</dbReference>
<keyword evidence="14 17" id="KW-0418">Kinase</keyword>
<dbReference type="GO" id="GO:0009401">
    <property type="term" value="P:phosphoenolpyruvate-dependent sugar phosphotransferase system"/>
    <property type="evidence" value="ECO:0007669"/>
    <property type="project" value="UniProtKB-KW"/>
</dbReference>
<dbReference type="PRINTS" id="PR01736">
    <property type="entry name" value="PHPHTRNFRASE"/>
</dbReference>
<evidence type="ECO:0000256" key="10">
    <source>
        <dbReference type="ARBA" id="ARBA00022597"/>
    </source>
</evidence>
<evidence type="ECO:0000256" key="18">
    <source>
        <dbReference type="PIRSR" id="PIRSR000732-1"/>
    </source>
</evidence>
<evidence type="ECO:0000256" key="3">
    <source>
        <dbReference type="ARBA" id="ARBA00002728"/>
    </source>
</evidence>
<keyword evidence="8 17" id="KW-0813">Transport</keyword>
<dbReference type="EMBL" id="LT607750">
    <property type="protein sequence ID" value="SCG47859.1"/>
    <property type="molecule type" value="Genomic_DNA"/>
</dbReference>
<dbReference type="InterPro" id="IPR018274">
    <property type="entry name" value="PEP_util_AS"/>
</dbReference>
<evidence type="ECO:0000313" key="24">
    <source>
        <dbReference type="EMBL" id="SCG47859.1"/>
    </source>
</evidence>
<name>A0A1C5HPD4_9ACTN</name>
<feature type="binding site" evidence="19">
    <location>
        <begin position="431"/>
        <end position="432"/>
    </location>
    <ligand>
        <name>phosphoenolpyruvate</name>
        <dbReference type="ChEBI" id="CHEBI:58702"/>
    </ligand>
</feature>
<evidence type="ECO:0000256" key="17">
    <source>
        <dbReference type="PIRNR" id="PIRNR000732"/>
    </source>
</evidence>
<dbReference type="PROSITE" id="PS00742">
    <property type="entry name" value="PEP_ENZYMES_2"/>
    <property type="match status" value="1"/>
</dbReference>
<feature type="binding site" evidence="19">
    <location>
        <position position="283"/>
    </location>
    <ligand>
        <name>phosphoenolpyruvate</name>
        <dbReference type="ChEBI" id="CHEBI:58702"/>
    </ligand>
</feature>
<evidence type="ECO:0000256" key="6">
    <source>
        <dbReference type="ARBA" id="ARBA00012232"/>
    </source>
</evidence>
<dbReference type="GO" id="GO:0005737">
    <property type="term" value="C:cytoplasm"/>
    <property type="evidence" value="ECO:0007669"/>
    <property type="project" value="UniProtKB-SubCell"/>
</dbReference>
<dbReference type="EC" id="2.7.3.9" evidence="6 17"/>
<feature type="domain" description="PEP-utilising enzyme mobile" evidence="21">
    <location>
        <begin position="152"/>
        <end position="220"/>
    </location>
</feature>
<dbReference type="GO" id="GO:0008965">
    <property type="term" value="F:phosphoenolpyruvate-protein phosphotransferase activity"/>
    <property type="evidence" value="ECO:0007669"/>
    <property type="project" value="UniProtKB-EC"/>
</dbReference>
<keyword evidence="11 17" id="KW-0808">Transferase</keyword>
<proteinExistence type="inferred from homology"/>
<evidence type="ECO:0000256" key="20">
    <source>
        <dbReference type="PIRSR" id="PIRSR000732-3"/>
    </source>
</evidence>
<dbReference type="GO" id="GO:0046872">
    <property type="term" value="F:metal ion binding"/>
    <property type="evidence" value="ECO:0007669"/>
    <property type="project" value="UniProtKB-KW"/>
</dbReference>
<evidence type="ECO:0000256" key="19">
    <source>
        <dbReference type="PIRSR" id="PIRSR000732-2"/>
    </source>
</evidence>
<evidence type="ECO:0000259" key="23">
    <source>
        <dbReference type="Pfam" id="PF05524"/>
    </source>
</evidence>
<keyword evidence="9 17" id="KW-0963">Cytoplasm</keyword>
<organism evidence="24 25">
    <name type="scientific">Micromonospora echinaurantiaca</name>
    <dbReference type="NCBI Taxonomy" id="47857"/>
    <lineage>
        <taxon>Bacteria</taxon>
        <taxon>Bacillati</taxon>
        <taxon>Actinomycetota</taxon>
        <taxon>Actinomycetes</taxon>
        <taxon>Micromonosporales</taxon>
        <taxon>Micromonosporaceae</taxon>
        <taxon>Micromonospora</taxon>
    </lineage>
</organism>